<dbReference type="Pfam" id="PF00535">
    <property type="entry name" value="Glycos_transf_2"/>
    <property type="match status" value="1"/>
</dbReference>
<dbReference type="InterPro" id="IPR001173">
    <property type="entry name" value="Glyco_trans_2-like"/>
</dbReference>
<feature type="domain" description="Glycosyltransferase 2-like" evidence="9">
    <location>
        <begin position="56"/>
        <end position="218"/>
    </location>
</feature>
<dbReference type="InterPro" id="IPR050256">
    <property type="entry name" value="Glycosyltransferase_2"/>
</dbReference>
<organism evidence="10 11">
    <name type="scientific">Zoogloea dura</name>
    <dbReference type="NCBI Taxonomy" id="2728840"/>
    <lineage>
        <taxon>Bacteria</taxon>
        <taxon>Pseudomonadati</taxon>
        <taxon>Pseudomonadota</taxon>
        <taxon>Betaproteobacteria</taxon>
        <taxon>Rhodocyclales</taxon>
        <taxon>Zoogloeaceae</taxon>
        <taxon>Zoogloea</taxon>
    </lineage>
</organism>
<comment type="caution">
    <text evidence="10">The sequence shown here is derived from an EMBL/GenBank/DDBJ whole genome shotgun (WGS) entry which is preliminary data.</text>
</comment>
<keyword evidence="6 8" id="KW-1133">Transmembrane helix</keyword>
<evidence type="ECO:0000256" key="5">
    <source>
        <dbReference type="ARBA" id="ARBA00022985"/>
    </source>
</evidence>
<sequence>MPGSVTYARCPCAGLHVTNAGYANCRLRGAWPQRRGHAQEPARNDPERYSVPPSLSVVIPCYRSRATLPELHARLIAALEPLGGPLEIVLVEDCGGDDTWEVIQDLARRDPQVRGIKLARNYGQHNALLCGIRAARHEVIVTIDDDLQNPPEEIPKLLARLAEGHDVVYGSPAKETHGFFRDMASRVTKLALQGAMGVESASKVSAFRAFRARLREAFADYRSPSVNLDVLLTWGSTRFASVAVRQDDRTVGDSGYTLRKLINHAINMMTGFSVLPLQIASVLGITFGVFGLLILAYVLVRYLISGSAVPGFTFLASIITIFSGVQLFALGVFGEYLARMHFRSMERPPYTTQHDTRLPREGDIHA</sequence>
<dbReference type="Gene3D" id="3.90.550.10">
    <property type="entry name" value="Spore Coat Polysaccharide Biosynthesis Protein SpsA, Chain A"/>
    <property type="match status" value="1"/>
</dbReference>
<evidence type="ECO:0000259" key="9">
    <source>
        <dbReference type="Pfam" id="PF00535"/>
    </source>
</evidence>
<keyword evidence="11" id="KW-1185">Reference proteome</keyword>
<dbReference type="AlphaFoldDB" id="A0A848G8R0"/>
<proteinExistence type="predicted"/>
<dbReference type="Proteomes" id="UP000580043">
    <property type="component" value="Unassembled WGS sequence"/>
</dbReference>
<dbReference type="SUPFAM" id="SSF53448">
    <property type="entry name" value="Nucleotide-diphospho-sugar transferases"/>
    <property type="match status" value="1"/>
</dbReference>
<evidence type="ECO:0000256" key="2">
    <source>
        <dbReference type="ARBA" id="ARBA00022676"/>
    </source>
</evidence>
<evidence type="ECO:0000256" key="4">
    <source>
        <dbReference type="ARBA" id="ARBA00022692"/>
    </source>
</evidence>
<evidence type="ECO:0000256" key="1">
    <source>
        <dbReference type="ARBA" id="ARBA00022475"/>
    </source>
</evidence>
<evidence type="ECO:0000256" key="3">
    <source>
        <dbReference type="ARBA" id="ARBA00022679"/>
    </source>
</evidence>
<gene>
    <name evidence="10" type="ORF">HHL15_09425</name>
</gene>
<keyword evidence="5" id="KW-0448">Lipopolysaccharide biosynthesis</keyword>
<evidence type="ECO:0000313" key="10">
    <source>
        <dbReference type="EMBL" id="NML25961.1"/>
    </source>
</evidence>
<dbReference type="InterPro" id="IPR029044">
    <property type="entry name" value="Nucleotide-diphossugar_trans"/>
</dbReference>
<keyword evidence="1" id="KW-1003">Cell membrane</keyword>
<dbReference type="GO" id="GO:0009103">
    <property type="term" value="P:lipopolysaccharide biosynthetic process"/>
    <property type="evidence" value="ECO:0007669"/>
    <property type="project" value="UniProtKB-KW"/>
</dbReference>
<evidence type="ECO:0000256" key="7">
    <source>
        <dbReference type="ARBA" id="ARBA00023136"/>
    </source>
</evidence>
<evidence type="ECO:0000256" key="6">
    <source>
        <dbReference type="ARBA" id="ARBA00022989"/>
    </source>
</evidence>
<feature type="transmembrane region" description="Helical" evidence="8">
    <location>
        <begin position="312"/>
        <end position="338"/>
    </location>
</feature>
<dbReference type="PANTHER" id="PTHR48090:SF3">
    <property type="entry name" value="UNDECAPRENYL-PHOSPHATE 4-DEOXY-4-FORMAMIDO-L-ARABINOSE TRANSFERASE"/>
    <property type="match status" value="1"/>
</dbReference>
<keyword evidence="4 8" id="KW-0812">Transmembrane</keyword>
<accession>A0A848G8R0</accession>
<dbReference type="GO" id="GO:0099621">
    <property type="term" value="F:undecaprenyl-phosphate 4-deoxy-4-formamido-L-arabinose transferase activity"/>
    <property type="evidence" value="ECO:0007669"/>
    <property type="project" value="TreeGrafter"/>
</dbReference>
<dbReference type="EMBL" id="JABBGA010000006">
    <property type="protein sequence ID" value="NML25961.1"/>
    <property type="molecule type" value="Genomic_DNA"/>
</dbReference>
<name>A0A848G8R0_9RHOO</name>
<evidence type="ECO:0000256" key="8">
    <source>
        <dbReference type="SAM" id="Phobius"/>
    </source>
</evidence>
<keyword evidence="3 10" id="KW-0808">Transferase</keyword>
<keyword evidence="2" id="KW-0328">Glycosyltransferase</keyword>
<dbReference type="CDD" id="cd04187">
    <property type="entry name" value="DPM1_like_bac"/>
    <property type="match status" value="1"/>
</dbReference>
<keyword evidence="7 8" id="KW-0472">Membrane</keyword>
<reference evidence="10 11" key="1">
    <citation type="submission" date="2020-04" db="EMBL/GenBank/DDBJ databases">
        <title>Zoogloea sp. G-4-1-14 isolated from soil.</title>
        <authorList>
            <person name="Dahal R.H."/>
        </authorList>
    </citation>
    <scope>NUCLEOTIDE SEQUENCE [LARGE SCALE GENOMIC DNA]</scope>
    <source>
        <strain evidence="10 11">G-4-1-14</strain>
    </source>
</reference>
<protein>
    <submittedName>
        <fullName evidence="10">Glycosyltransferase family 2 protein</fullName>
    </submittedName>
</protein>
<dbReference type="PANTHER" id="PTHR48090">
    <property type="entry name" value="UNDECAPRENYL-PHOSPHATE 4-DEOXY-4-FORMAMIDO-L-ARABINOSE TRANSFERASE-RELATED"/>
    <property type="match status" value="1"/>
</dbReference>
<feature type="transmembrane region" description="Helical" evidence="8">
    <location>
        <begin position="277"/>
        <end position="300"/>
    </location>
</feature>
<dbReference type="GO" id="GO:0005886">
    <property type="term" value="C:plasma membrane"/>
    <property type="evidence" value="ECO:0007669"/>
    <property type="project" value="TreeGrafter"/>
</dbReference>
<evidence type="ECO:0000313" key="11">
    <source>
        <dbReference type="Proteomes" id="UP000580043"/>
    </source>
</evidence>